<reference evidence="3 4" key="1">
    <citation type="journal article" date="2021" name="BMC Biol.">
        <title>Horizontally acquired antibacterial genes associated with adaptive radiation of ladybird beetles.</title>
        <authorList>
            <person name="Li H.S."/>
            <person name="Tang X.F."/>
            <person name="Huang Y.H."/>
            <person name="Xu Z.Y."/>
            <person name="Chen M.L."/>
            <person name="Du X.Y."/>
            <person name="Qiu B.Y."/>
            <person name="Chen P.T."/>
            <person name="Zhang W."/>
            <person name="Slipinski A."/>
            <person name="Escalona H.E."/>
            <person name="Waterhouse R.M."/>
            <person name="Zwick A."/>
            <person name="Pang H."/>
        </authorList>
    </citation>
    <scope>NUCLEOTIDE SEQUENCE [LARGE SCALE GENOMIC DNA]</scope>
    <source>
        <strain evidence="3">SYSU2018</strain>
    </source>
</reference>
<feature type="domain" description="4Fe-4S ferredoxin-type" evidence="2">
    <location>
        <begin position="225"/>
        <end position="257"/>
    </location>
</feature>
<evidence type="ECO:0000313" key="3">
    <source>
        <dbReference type="EMBL" id="KAL3276821.1"/>
    </source>
</evidence>
<gene>
    <name evidence="3" type="ORF">HHI36_012182</name>
</gene>
<sequence length="332" mass="38590">MARAHFNLFSTQSAVTNMISFDSQPKNDEEMGEFVSHRTLTENYKQSKAYQTKFHKNIDSCKNCFKSRSNIPNNNHCNRTIQKYRSSRSCFFSETQAFQYLEANDSDKTWCSFVEISENDKKLITSHIKAIHDLSPIISGSYLSLKTFYSSLRQHLDALKSLVEDLDMWNPLILKIIEQKLDNKTETEWKKLGDHNYPSLELLVIFLADRCRFFESNQQEHYPVHYEQHNEKKSKTCVQCGKCDNGCYKGSVKSDENNDEKEEKDSKKGDKKDKVNKMVQGSLAQICLIGVQTFIRSLTKKAFKILAKTIFKFFVKAYLKWQVVTPMSIQLV</sequence>
<dbReference type="Pfam" id="PF03564">
    <property type="entry name" value="DUF1759"/>
    <property type="match status" value="1"/>
</dbReference>
<proteinExistence type="predicted"/>
<accession>A0ABD2NF19</accession>
<feature type="region of interest" description="Disordered" evidence="1">
    <location>
        <begin position="253"/>
        <end position="273"/>
    </location>
</feature>
<name>A0ABD2NF19_9CUCU</name>
<comment type="caution">
    <text evidence="3">The sequence shown here is derived from an EMBL/GenBank/DDBJ whole genome shotgun (WGS) entry which is preliminary data.</text>
</comment>
<keyword evidence="4" id="KW-1185">Reference proteome</keyword>
<protein>
    <recommendedName>
        <fullName evidence="2">4Fe-4S ferredoxin-type domain-containing protein</fullName>
    </recommendedName>
</protein>
<dbReference type="AlphaFoldDB" id="A0ABD2NF19"/>
<evidence type="ECO:0000313" key="4">
    <source>
        <dbReference type="Proteomes" id="UP001516400"/>
    </source>
</evidence>
<dbReference type="Proteomes" id="UP001516400">
    <property type="component" value="Unassembled WGS sequence"/>
</dbReference>
<dbReference type="InterPro" id="IPR017896">
    <property type="entry name" value="4Fe4S_Fe-S-bd"/>
</dbReference>
<dbReference type="InterPro" id="IPR005312">
    <property type="entry name" value="DUF1759"/>
</dbReference>
<dbReference type="PROSITE" id="PS51379">
    <property type="entry name" value="4FE4S_FER_2"/>
    <property type="match status" value="1"/>
</dbReference>
<evidence type="ECO:0000256" key="1">
    <source>
        <dbReference type="SAM" id="MobiDB-lite"/>
    </source>
</evidence>
<dbReference type="EMBL" id="JABFTP020000103">
    <property type="protein sequence ID" value="KAL3276821.1"/>
    <property type="molecule type" value="Genomic_DNA"/>
</dbReference>
<organism evidence="3 4">
    <name type="scientific">Cryptolaemus montrouzieri</name>
    <dbReference type="NCBI Taxonomy" id="559131"/>
    <lineage>
        <taxon>Eukaryota</taxon>
        <taxon>Metazoa</taxon>
        <taxon>Ecdysozoa</taxon>
        <taxon>Arthropoda</taxon>
        <taxon>Hexapoda</taxon>
        <taxon>Insecta</taxon>
        <taxon>Pterygota</taxon>
        <taxon>Neoptera</taxon>
        <taxon>Endopterygota</taxon>
        <taxon>Coleoptera</taxon>
        <taxon>Polyphaga</taxon>
        <taxon>Cucujiformia</taxon>
        <taxon>Coccinelloidea</taxon>
        <taxon>Coccinellidae</taxon>
        <taxon>Scymninae</taxon>
        <taxon>Scymnini</taxon>
        <taxon>Cryptolaemus</taxon>
    </lineage>
</organism>
<evidence type="ECO:0000259" key="2">
    <source>
        <dbReference type="PROSITE" id="PS51379"/>
    </source>
</evidence>